<dbReference type="NCBIfam" id="TIGR03355">
    <property type="entry name" value="VI_chp_2"/>
    <property type="match status" value="1"/>
</dbReference>
<dbReference type="Proteomes" id="UP000325255">
    <property type="component" value="Unassembled WGS sequence"/>
</dbReference>
<organism evidence="3 4">
    <name type="scientific">Rhodovastum atsumiense</name>
    <dbReference type="NCBI Taxonomy" id="504468"/>
    <lineage>
        <taxon>Bacteria</taxon>
        <taxon>Pseudomonadati</taxon>
        <taxon>Pseudomonadota</taxon>
        <taxon>Alphaproteobacteria</taxon>
        <taxon>Acetobacterales</taxon>
        <taxon>Acetobacteraceae</taxon>
        <taxon>Rhodovastum</taxon>
    </lineage>
</organism>
<dbReference type="Pfam" id="PF05943">
    <property type="entry name" value="VipB"/>
    <property type="match status" value="1"/>
</dbReference>
<evidence type="ECO:0000313" key="4">
    <source>
        <dbReference type="Proteomes" id="UP000325255"/>
    </source>
</evidence>
<proteinExistence type="predicted"/>
<keyword evidence="4" id="KW-1185">Reference proteome</keyword>
<dbReference type="RefSeq" id="WP_150040261.1">
    <property type="nucleotide sequence ID" value="NZ_OW485601.1"/>
</dbReference>
<sequence>MRPEDIPLREAILSGRHTRPDRTEVAEVAARLGRFLAEPRGALASWFGAGPAAALRRDPQRLRGLVDRDLARLDALIAAQLDAVLHHPRLQRLEGSWRGLAWMLAGIGQAAPVRVRLLSARWEELARDFDRAGDFDRSALFRLVYENEFGHAGGEPFGLLVIDHEVRHLPERREAGAAAPVDDVSVLAELAAVGAAAFAPMVLAAAPSLLGVDRFEDLALAQDVTAVLADADHARWRALARREEARFLCVTLPRVLARPRHDHAAGFAYAEHAPSARERSWFSAGYAFAATVARAQALHGWPADVRGIVPDRVGGGLVRGLPEEDVVLGAATRWPRPALDLALTDRQERDLVLAGLMPLNTLPYGEAGFAAVQSLQARADPAPGRPMTAAIANQRLSAQINSMLCVSRFAHYVKIIGRELSGAFMTAGEIERRLQSWLSGYTNASQTPDADSRARHPLVASRVSVQEHADRPGAFACVIHLQPYYQLDDVATSFRLVTGFAATGRAA</sequence>
<protein>
    <submittedName>
        <fullName evidence="3">Type VI secretion system contractile sheath large subunit</fullName>
    </submittedName>
</protein>
<gene>
    <name evidence="3" type="primary">tssC</name>
    <name evidence="3" type="ORF">F1189_08310</name>
</gene>
<evidence type="ECO:0000259" key="2">
    <source>
        <dbReference type="Pfam" id="PF18945"/>
    </source>
</evidence>
<name>A0A5M6IZE5_9PROT</name>
<dbReference type="Pfam" id="PF18945">
    <property type="entry name" value="VipB_2"/>
    <property type="match status" value="1"/>
</dbReference>
<dbReference type="PANTHER" id="PTHR35565">
    <property type="entry name" value="CYTOPLASMIC PROTEIN-RELATED"/>
    <property type="match status" value="1"/>
</dbReference>
<dbReference type="EMBL" id="VWPK01000010">
    <property type="protein sequence ID" value="KAA5612728.1"/>
    <property type="molecule type" value="Genomic_DNA"/>
</dbReference>
<accession>A0A5M6IZE5</accession>
<dbReference type="InterPro" id="IPR010269">
    <property type="entry name" value="T6SS_TssC-like"/>
</dbReference>
<dbReference type="AlphaFoldDB" id="A0A5M6IZE5"/>
<evidence type="ECO:0000259" key="1">
    <source>
        <dbReference type="Pfam" id="PF05943"/>
    </source>
</evidence>
<dbReference type="PANTHER" id="PTHR35565:SF3">
    <property type="entry name" value="TYPE VI SECRETION SYSTEM SHEATH PROTEIN TSSC1"/>
    <property type="match status" value="1"/>
</dbReference>
<reference evidence="3 4" key="1">
    <citation type="submission" date="2019-09" db="EMBL/GenBank/DDBJ databases">
        <title>Genome sequence of Rhodovastum atsumiense, a diverse member of the Acetobacteraceae family of non-sulfur purple photosynthetic bacteria.</title>
        <authorList>
            <person name="Meyer T."/>
            <person name="Kyndt J."/>
        </authorList>
    </citation>
    <scope>NUCLEOTIDE SEQUENCE [LARGE SCALE GENOMIC DNA]</scope>
    <source>
        <strain evidence="3 4">DSM 21279</strain>
    </source>
</reference>
<feature type="domain" description="TssC1 N-terminal" evidence="1">
    <location>
        <begin position="68"/>
        <end position="376"/>
    </location>
</feature>
<dbReference type="InterPro" id="IPR044032">
    <property type="entry name" value="TssC1_C"/>
</dbReference>
<dbReference type="InterPro" id="IPR044031">
    <property type="entry name" value="TssC1_N"/>
</dbReference>
<feature type="domain" description="TssC1 C-terminal" evidence="2">
    <location>
        <begin position="390"/>
        <end position="498"/>
    </location>
</feature>
<dbReference type="OrthoDB" id="9764000at2"/>
<evidence type="ECO:0000313" key="3">
    <source>
        <dbReference type="EMBL" id="KAA5612728.1"/>
    </source>
</evidence>
<comment type="caution">
    <text evidence="3">The sequence shown here is derived from an EMBL/GenBank/DDBJ whole genome shotgun (WGS) entry which is preliminary data.</text>
</comment>